<dbReference type="Pfam" id="PF12810">
    <property type="entry name" value="ALK_LTK_GRD"/>
    <property type="match status" value="1"/>
</dbReference>
<keyword evidence="3" id="KW-1003">Cell membrane</keyword>
<comment type="subcellular location">
    <subcellularLocation>
        <location evidence="1">Cell membrane</location>
        <topology evidence="1">Single-pass type I membrane protein</topology>
    </subcellularLocation>
</comment>
<dbReference type="SUPFAM" id="SSF57184">
    <property type="entry name" value="Growth factor receptor domain"/>
    <property type="match status" value="1"/>
</dbReference>
<dbReference type="KEGG" id="tva:4756702"/>
<dbReference type="PANTHER" id="PTHR46155:SF1">
    <property type="entry name" value="BIFUNCTIONAL INHIBITOR_LIPID-TRANSFER PROTEIN_SEED STORAGE 2S ALBUMIN SUPERFAMILY PROTEIN"/>
    <property type="match status" value="1"/>
</dbReference>
<dbReference type="EC" id="2.7.10.1" evidence="2"/>
<evidence type="ECO:0000259" key="18">
    <source>
        <dbReference type="Pfam" id="PF12810"/>
    </source>
</evidence>
<dbReference type="Proteomes" id="UP000001542">
    <property type="component" value="Unassembled WGS sequence"/>
</dbReference>
<keyword evidence="10 17" id="KW-1133">Transmembrane helix</keyword>
<organism evidence="19 20">
    <name type="scientific">Trichomonas vaginalis (strain ATCC PRA-98 / G3)</name>
    <dbReference type="NCBI Taxonomy" id="412133"/>
    <lineage>
        <taxon>Eukaryota</taxon>
        <taxon>Metamonada</taxon>
        <taxon>Parabasalia</taxon>
        <taxon>Trichomonadida</taxon>
        <taxon>Trichomonadidae</taxon>
        <taxon>Trichomonas</taxon>
    </lineage>
</organism>
<feature type="transmembrane region" description="Helical" evidence="17">
    <location>
        <begin position="462"/>
        <end position="487"/>
    </location>
</feature>
<dbReference type="EMBL" id="DS113658">
    <property type="protein sequence ID" value="EAX98899.1"/>
    <property type="molecule type" value="Genomic_DNA"/>
</dbReference>
<dbReference type="VEuPathDB" id="TrichDB:TVAGG3_0736810"/>
<name>A2F879_TRIV3</name>
<evidence type="ECO:0000256" key="16">
    <source>
        <dbReference type="SAM" id="MobiDB-lite"/>
    </source>
</evidence>
<proteinExistence type="predicted"/>
<keyword evidence="8" id="KW-0418">Kinase</keyword>
<gene>
    <name evidence="19" type="ORF">TVAG_210940</name>
</gene>
<evidence type="ECO:0000256" key="11">
    <source>
        <dbReference type="ARBA" id="ARBA00023136"/>
    </source>
</evidence>
<evidence type="ECO:0000256" key="17">
    <source>
        <dbReference type="SAM" id="Phobius"/>
    </source>
</evidence>
<dbReference type="RefSeq" id="XP_001311829.1">
    <property type="nucleotide sequence ID" value="XM_001311828.1"/>
</dbReference>
<evidence type="ECO:0000313" key="20">
    <source>
        <dbReference type="Proteomes" id="UP000001542"/>
    </source>
</evidence>
<reference evidence="19" key="2">
    <citation type="journal article" date="2007" name="Science">
        <title>Draft genome sequence of the sexually transmitted pathogen Trichomonas vaginalis.</title>
        <authorList>
            <person name="Carlton J.M."/>
            <person name="Hirt R.P."/>
            <person name="Silva J.C."/>
            <person name="Delcher A.L."/>
            <person name="Schatz M."/>
            <person name="Zhao Q."/>
            <person name="Wortman J.R."/>
            <person name="Bidwell S.L."/>
            <person name="Alsmark U.C.M."/>
            <person name="Besteiro S."/>
            <person name="Sicheritz-Ponten T."/>
            <person name="Noel C.J."/>
            <person name="Dacks J.B."/>
            <person name="Foster P.G."/>
            <person name="Simillion C."/>
            <person name="Van de Peer Y."/>
            <person name="Miranda-Saavedra D."/>
            <person name="Barton G.J."/>
            <person name="Westrop G.D."/>
            <person name="Mueller S."/>
            <person name="Dessi D."/>
            <person name="Fiori P.L."/>
            <person name="Ren Q."/>
            <person name="Paulsen I."/>
            <person name="Zhang H."/>
            <person name="Bastida-Corcuera F.D."/>
            <person name="Simoes-Barbosa A."/>
            <person name="Brown M.T."/>
            <person name="Hayes R.D."/>
            <person name="Mukherjee M."/>
            <person name="Okumura C.Y."/>
            <person name="Schneider R."/>
            <person name="Smith A.J."/>
            <person name="Vanacova S."/>
            <person name="Villalvazo M."/>
            <person name="Haas B.J."/>
            <person name="Pertea M."/>
            <person name="Feldblyum T.V."/>
            <person name="Utterback T.R."/>
            <person name="Shu C.L."/>
            <person name="Osoegawa K."/>
            <person name="de Jong P.J."/>
            <person name="Hrdy I."/>
            <person name="Horvathova L."/>
            <person name="Zubacova Z."/>
            <person name="Dolezal P."/>
            <person name="Malik S.B."/>
            <person name="Logsdon J.M. Jr."/>
            <person name="Henze K."/>
            <person name="Gupta A."/>
            <person name="Wang C.C."/>
            <person name="Dunne R.L."/>
            <person name="Upcroft J.A."/>
            <person name="Upcroft P."/>
            <person name="White O."/>
            <person name="Salzberg S.L."/>
            <person name="Tang P."/>
            <person name="Chiu C.-H."/>
            <person name="Lee Y.-S."/>
            <person name="Embley T.M."/>
            <person name="Coombs G.H."/>
            <person name="Mottram J.C."/>
            <person name="Tachezy J."/>
            <person name="Fraser-Liggett C.M."/>
            <person name="Johnson P.J."/>
        </authorList>
    </citation>
    <scope>NUCLEOTIDE SEQUENCE [LARGE SCALE GENOMIC DNA]</scope>
    <source>
        <strain evidence="19">G3</strain>
    </source>
</reference>
<sequence>MRSIMAFNEIVHETPNTYNYTLQPGLYLIEIQGATGGLGCDNGEPKNPGGNGANIKAKVIIRGGTEVYFKVGEKPSTNSSCESRNPGGWPGGGFGGDESNTDYEIWEEWAGGGGGYTEMLINRDTIMLAGGGAGGCRPASQHGSGFGGGLHTFGGFNNEDEPVLIDESERHAETRVGDKGKDQGACCYPGGGGGGGWRGGFGGWNYINSESHCAGWGGSSYINTIDDNYWFSETPIVLDGSKINHDGHGYLKITILYECSKDCYHCTGKNTCVKCVEGSKLYQSKCYSSCEETSEKTFDNGNDQCELCSSDCGTCSGSSTRCTSCKDGYVLNENNQCILHVPEEENNDDNDNNPSSSSTSSSSTETESSSSSSSSSSSESSSDSSSSSSESETSSLSTESSSSSDSSETSSKSIETPSSILNLGDSNSSTESKGKEKNDTIPIIVPNSELANEAEQKKKMQIISIASGVVGGLILILIVAVIVIYILTRKGKDEDSVSEEMVEETVIFSSDMQPHVTIDNPLWTTSVLGQSDDIFKGDFSDSEVAVGYIVHHE</sequence>
<evidence type="ECO:0000256" key="3">
    <source>
        <dbReference type="ARBA" id="ARBA00022475"/>
    </source>
</evidence>
<keyword evidence="7" id="KW-0547">Nucleotide-binding</keyword>
<keyword evidence="5 17" id="KW-0812">Transmembrane</keyword>
<evidence type="ECO:0000256" key="1">
    <source>
        <dbReference type="ARBA" id="ARBA00004251"/>
    </source>
</evidence>
<dbReference type="InParanoid" id="A2F879"/>
<feature type="region of interest" description="Disordered" evidence="16">
    <location>
        <begin position="74"/>
        <end position="98"/>
    </location>
</feature>
<dbReference type="PANTHER" id="PTHR46155">
    <property type="entry name" value="BIFUNCTIONAL INHIBITOR/LIPID-TRANSFER PROTEIN/SEED STORAGE 2S ALBUMIN SUPERFAMILY PROTEIN"/>
    <property type="match status" value="1"/>
</dbReference>
<evidence type="ECO:0000256" key="14">
    <source>
        <dbReference type="ARBA" id="ARBA00023170"/>
    </source>
</evidence>
<dbReference type="InterPro" id="IPR055163">
    <property type="entry name" value="ALK/LTK-like_GRD"/>
</dbReference>
<keyword evidence="13" id="KW-1015">Disulfide bond</keyword>
<evidence type="ECO:0000256" key="10">
    <source>
        <dbReference type="ARBA" id="ARBA00022989"/>
    </source>
</evidence>
<keyword evidence="12" id="KW-0829">Tyrosine-protein kinase</keyword>
<evidence type="ECO:0000256" key="8">
    <source>
        <dbReference type="ARBA" id="ARBA00022777"/>
    </source>
</evidence>
<reference evidence="19" key="1">
    <citation type="submission" date="2006-10" db="EMBL/GenBank/DDBJ databases">
        <authorList>
            <person name="Amadeo P."/>
            <person name="Zhao Q."/>
            <person name="Wortman J."/>
            <person name="Fraser-Liggett C."/>
            <person name="Carlton J."/>
        </authorList>
    </citation>
    <scope>NUCLEOTIDE SEQUENCE</scope>
    <source>
        <strain evidence="19">G3</strain>
    </source>
</reference>
<evidence type="ECO:0000256" key="12">
    <source>
        <dbReference type="ARBA" id="ARBA00023137"/>
    </source>
</evidence>
<feature type="domain" description="ALK/LTK-like glycine-rich" evidence="18">
    <location>
        <begin position="18"/>
        <end position="256"/>
    </location>
</feature>
<evidence type="ECO:0000256" key="13">
    <source>
        <dbReference type="ARBA" id="ARBA00023157"/>
    </source>
</evidence>
<feature type="compositionally biased region" description="Low complexity" evidence="16">
    <location>
        <begin position="352"/>
        <end position="419"/>
    </location>
</feature>
<dbReference type="Gene3D" id="2.10.220.10">
    <property type="entry name" value="Hormone Receptor, Insulin-like Growth Factor Receptor 1, Chain A, domain 2"/>
    <property type="match status" value="1"/>
</dbReference>
<evidence type="ECO:0000256" key="4">
    <source>
        <dbReference type="ARBA" id="ARBA00022679"/>
    </source>
</evidence>
<evidence type="ECO:0000256" key="15">
    <source>
        <dbReference type="ARBA" id="ARBA00023180"/>
    </source>
</evidence>
<evidence type="ECO:0000313" key="19">
    <source>
        <dbReference type="EMBL" id="EAX98899.1"/>
    </source>
</evidence>
<evidence type="ECO:0000256" key="7">
    <source>
        <dbReference type="ARBA" id="ARBA00022741"/>
    </source>
</evidence>
<dbReference type="GO" id="GO:0004714">
    <property type="term" value="F:transmembrane receptor protein tyrosine kinase activity"/>
    <property type="evidence" value="ECO:0007669"/>
    <property type="project" value="UniProtKB-EC"/>
</dbReference>
<keyword evidence="9" id="KW-0067">ATP-binding</keyword>
<accession>A2F879</accession>
<feature type="region of interest" description="Disordered" evidence="16">
    <location>
        <begin position="343"/>
        <end position="441"/>
    </location>
</feature>
<evidence type="ECO:0000256" key="5">
    <source>
        <dbReference type="ARBA" id="ARBA00022692"/>
    </source>
</evidence>
<evidence type="ECO:0000256" key="9">
    <source>
        <dbReference type="ARBA" id="ARBA00022840"/>
    </source>
</evidence>
<keyword evidence="4" id="KW-0808">Transferase</keyword>
<dbReference type="STRING" id="5722.A2F879"/>
<keyword evidence="6" id="KW-0732">Signal</keyword>
<keyword evidence="11 17" id="KW-0472">Membrane</keyword>
<dbReference type="VEuPathDB" id="TrichDB:TVAG_210940"/>
<keyword evidence="20" id="KW-1185">Reference proteome</keyword>
<protein>
    <recommendedName>
        <fullName evidence="2">receptor protein-tyrosine kinase</fullName>
        <ecNumber evidence="2">2.7.10.1</ecNumber>
    </recommendedName>
</protein>
<keyword evidence="14" id="KW-0675">Receptor</keyword>
<dbReference type="CDD" id="cd19941">
    <property type="entry name" value="TIL"/>
    <property type="match status" value="1"/>
</dbReference>
<dbReference type="CDD" id="cd12087">
    <property type="entry name" value="TM_EGFR-like"/>
    <property type="match status" value="1"/>
</dbReference>
<dbReference type="InterPro" id="IPR006212">
    <property type="entry name" value="Furin_repeat"/>
</dbReference>
<dbReference type="InterPro" id="IPR009030">
    <property type="entry name" value="Growth_fac_rcpt_cys_sf"/>
</dbReference>
<evidence type="ECO:0000256" key="2">
    <source>
        <dbReference type="ARBA" id="ARBA00011902"/>
    </source>
</evidence>
<dbReference type="SMART" id="SM00261">
    <property type="entry name" value="FU"/>
    <property type="match status" value="2"/>
</dbReference>
<dbReference type="GO" id="GO:0005524">
    <property type="term" value="F:ATP binding"/>
    <property type="evidence" value="ECO:0007669"/>
    <property type="project" value="UniProtKB-KW"/>
</dbReference>
<feature type="compositionally biased region" description="Polar residues" evidence="16">
    <location>
        <begin position="420"/>
        <end position="431"/>
    </location>
</feature>
<evidence type="ECO:0000256" key="6">
    <source>
        <dbReference type="ARBA" id="ARBA00022729"/>
    </source>
</evidence>
<dbReference type="GO" id="GO:0005886">
    <property type="term" value="C:plasma membrane"/>
    <property type="evidence" value="ECO:0007669"/>
    <property type="project" value="UniProtKB-SubCell"/>
</dbReference>
<keyword evidence="15" id="KW-0325">Glycoprotein</keyword>
<dbReference type="AlphaFoldDB" id="A2F879"/>
<dbReference type="CDD" id="cd00064">
    <property type="entry name" value="FU"/>
    <property type="match status" value="1"/>
</dbReference>